<dbReference type="EMBL" id="BNJQ01000006">
    <property type="protein sequence ID" value="GHP03877.1"/>
    <property type="molecule type" value="Genomic_DNA"/>
</dbReference>
<accession>A0A830HFJ4</accession>
<dbReference type="Proteomes" id="UP000660262">
    <property type="component" value="Unassembled WGS sequence"/>
</dbReference>
<evidence type="ECO:0000313" key="5">
    <source>
        <dbReference type="EMBL" id="GHP03877.1"/>
    </source>
</evidence>
<dbReference type="InterPro" id="IPR028364">
    <property type="entry name" value="Ribosomal_uL1/biogenesis"/>
</dbReference>
<comment type="caution">
    <text evidence="5">The sequence shown here is derived from an EMBL/GenBank/DDBJ whole genome shotgun (WGS) entry which is preliminary data.</text>
</comment>
<reference evidence="5" key="1">
    <citation type="submission" date="2020-10" db="EMBL/GenBank/DDBJ databases">
        <title>Unveiling of a novel bifunctional photoreceptor, Dualchrome1, isolated from a cosmopolitan green alga.</title>
        <authorList>
            <person name="Suzuki S."/>
            <person name="Kawachi M."/>
        </authorList>
    </citation>
    <scope>NUCLEOTIDE SEQUENCE</scope>
    <source>
        <strain evidence="5">NIES 2893</strain>
    </source>
</reference>
<dbReference type="InterPro" id="IPR023674">
    <property type="entry name" value="Ribosomal_uL1-like"/>
</dbReference>
<dbReference type="OrthoDB" id="10253007at2759"/>
<dbReference type="AlphaFoldDB" id="A0A830HFJ4"/>
<dbReference type="PROSITE" id="PS01199">
    <property type="entry name" value="RIBOSOMAL_L1"/>
    <property type="match status" value="1"/>
</dbReference>
<keyword evidence="2 4" id="KW-0689">Ribosomal protein</keyword>
<evidence type="ECO:0000256" key="1">
    <source>
        <dbReference type="ARBA" id="ARBA00010531"/>
    </source>
</evidence>
<evidence type="ECO:0000313" key="6">
    <source>
        <dbReference type="Proteomes" id="UP000660262"/>
    </source>
</evidence>
<dbReference type="GO" id="GO:0005840">
    <property type="term" value="C:ribosome"/>
    <property type="evidence" value="ECO:0007669"/>
    <property type="project" value="UniProtKB-KW"/>
</dbReference>
<proteinExistence type="inferred from homology"/>
<dbReference type="FunFam" id="3.30.190.20:FF:000006">
    <property type="entry name" value="Ribosomal protein"/>
    <property type="match status" value="1"/>
</dbReference>
<gene>
    <name evidence="5" type="ORF">PPROV_000263100</name>
</gene>
<dbReference type="CDD" id="cd00403">
    <property type="entry name" value="Ribosomal_L1"/>
    <property type="match status" value="1"/>
</dbReference>
<dbReference type="InterPro" id="IPR023673">
    <property type="entry name" value="Ribosomal_uL1_CS"/>
</dbReference>
<keyword evidence="3 4" id="KW-0687">Ribonucleoprotein</keyword>
<dbReference type="SUPFAM" id="SSF56808">
    <property type="entry name" value="Ribosomal protein L1"/>
    <property type="match status" value="1"/>
</dbReference>
<evidence type="ECO:0000256" key="3">
    <source>
        <dbReference type="ARBA" id="ARBA00023274"/>
    </source>
</evidence>
<dbReference type="GO" id="GO:0003723">
    <property type="term" value="F:RNA binding"/>
    <property type="evidence" value="ECO:0007669"/>
    <property type="project" value="InterPro"/>
</dbReference>
<organism evidence="5 6">
    <name type="scientific">Pycnococcus provasolii</name>
    <dbReference type="NCBI Taxonomy" id="41880"/>
    <lineage>
        <taxon>Eukaryota</taxon>
        <taxon>Viridiplantae</taxon>
        <taxon>Chlorophyta</taxon>
        <taxon>Pseudoscourfieldiophyceae</taxon>
        <taxon>Pseudoscourfieldiales</taxon>
        <taxon>Pycnococcaceae</taxon>
        <taxon>Pycnococcus</taxon>
    </lineage>
</organism>
<dbReference type="InterPro" id="IPR050257">
    <property type="entry name" value="eL8/uL1-like"/>
</dbReference>
<dbReference type="PANTHER" id="PTHR23105">
    <property type="entry name" value="RIBOSOMAL PROTEIN L7AE FAMILY MEMBER"/>
    <property type="match status" value="1"/>
</dbReference>
<sequence>MKICVLGDAAHCEEAQKIGVDSMDVDALKKLNKNKKLVKKLAKKYHAFLSSESVIKQIPRLLGPGLNKAGKFPTLVTKDTPLEVKVNEIKASIKFQLKKVLCMGVAVGNCGLTEREIFLNTQMSVNFLVSLLKKAWQNVKCLYLKSSMGAPIRIY</sequence>
<protein>
    <recommendedName>
        <fullName evidence="4">Ribosomal protein</fullName>
    </recommendedName>
</protein>
<dbReference type="FunFam" id="3.40.50.790:FF:000002">
    <property type="entry name" value="Ribosomal protein"/>
    <property type="match status" value="1"/>
</dbReference>
<evidence type="ECO:0000256" key="2">
    <source>
        <dbReference type="ARBA" id="ARBA00022980"/>
    </source>
</evidence>
<dbReference type="InterPro" id="IPR016095">
    <property type="entry name" value="Ribosomal_uL1_3-a/b-sand"/>
</dbReference>
<comment type="similarity">
    <text evidence="1 4">Belongs to the universal ribosomal protein uL1 family.</text>
</comment>
<name>A0A830HFJ4_9CHLO</name>
<dbReference type="GO" id="GO:1990904">
    <property type="term" value="C:ribonucleoprotein complex"/>
    <property type="evidence" value="ECO:0007669"/>
    <property type="project" value="UniProtKB-KW"/>
</dbReference>
<dbReference type="Gene3D" id="3.40.50.790">
    <property type="match status" value="1"/>
</dbReference>
<keyword evidence="6" id="KW-1185">Reference proteome</keyword>
<evidence type="ECO:0000256" key="4">
    <source>
        <dbReference type="RuleBase" id="RU000659"/>
    </source>
</evidence>
<dbReference type="Pfam" id="PF00687">
    <property type="entry name" value="Ribosomal_L1"/>
    <property type="match status" value="1"/>
</dbReference>